<gene>
    <name evidence="2" type="ORF">IQ266_00475</name>
</gene>
<evidence type="ECO:0000259" key="1">
    <source>
        <dbReference type="PROSITE" id="PS51549"/>
    </source>
</evidence>
<feature type="domain" description="DM13" evidence="1">
    <location>
        <begin position="18"/>
        <end position="125"/>
    </location>
</feature>
<proteinExistence type="predicted"/>
<comment type="caution">
    <text evidence="2">The sequence shown here is derived from an EMBL/GenBank/DDBJ whole genome shotgun (WGS) entry which is preliminary data.</text>
</comment>
<keyword evidence="3" id="KW-1185">Reference proteome</keyword>
<accession>A0A928VGM2</accession>
<sequence length="125" mass="13947">MIETTPNVTQIAAKPTAKTITSGNFVGADHPTQGMAKIVTENGKRYLEFDRKFKSDNGPDLFVLLHAQQQPRSYKKENYVSLGRLQNVKGKQRYEIPADVDLNAVKSAVIWCRQFNVTFGFAALG</sequence>
<organism evidence="2 3">
    <name type="scientific">Romeriopsis navalis LEGE 11480</name>
    <dbReference type="NCBI Taxonomy" id="2777977"/>
    <lineage>
        <taxon>Bacteria</taxon>
        <taxon>Bacillati</taxon>
        <taxon>Cyanobacteriota</taxon>
        <taxon>Cyanophyceae</taxon>
        <taxon>Leptolyngbyales</taxon>
        <taxon>Leptolyngbyaceae</taxon>
        <taxon>Romeriopsis</taxon>
        <taxon>Romeriopsis navalis</taxon>
    </lineage>
</organism>
<dbReference type="InterPro" id="IPR019545">
    <property type="entry name" value="DM13_domain"/>
</dbReference>
<protein>
    <submittedName>
        <fullName evidence="2">DM13 domain-containing protein</fullName>
    </submittedName>
</protein>
<dbReference type="Pfam" id="PF10517">
    <property type="entry name" value="DM13"/>
    <property type="match status" value="1"/>
</dbReference>
<dbReference type="Proteomes" id="UP000625316">
    <property type="component" value="Unassembled WGS sequence"/>
</dbReference>
<evidence type="ECO:0000313" key="2">
    <source>
        <dbReference type="EMBL" id="MBE9028228.1"/>
    </source>
</evidence>
<name>A0A928VGM2_9CYAN</name>
<evidence type="ECO:0000313" key="3">
    <source>
        <dbReference type="Proteomes" id="UP000625316"/>
    </source>
</evidence>
<reference evidence="2" key="1">
    <citation type="submission" date="2020-10" db="EMBL/GenBank/DDBJ databases">
        <authorList>
            <person name="Castelo-Branco R."/>
            <person name="Eusebio N."/>
            <person name="Adriana R."/>
            <person name="Vieira A."/>
            <person name="Brugerolle De Fraissinette N."/>
            <person name="Rezende De Castro R."/>
            <person name="Schneider M.P."/>
            <person name="Vasconcelos V."/>
            <person name="Leao P.N."/>
        </authorList>
    </citation>
    <scope>NUCLEOTIDE SEQUENCE</scope>
    <source>
        <strain evidence="2">LEGE 11480</strain>
    </source>
</reference>
<dbReference type="EMBL" id="JADEXQ010000001">
    <property type="protein sequence ID" value="MBE9028228.1"/>
    <property type="molecule type" value="Genomic_DNA"/>
</dbReference>
<dbReference type="PROSITE" id="PS51549">
    <property type="entry name" value="DM13"/>
    <property type="match status" value="1"/>
</dbReference>
<dbReference type="AlphaFoldDB" id="A0A928VGM2"/>